<gene>
    <name evidence="1" type="ORF">IPOD504_LOCUS16021</name>
</gene>
<keyword evidence="2" id="KW-1185">Reference proteome</keyword>
<evidence type="ECO:0000313" key="2">
    <source>
        <dbReference type="Proteomes" id="UP000837857"/>
    </source>
</evidence>
<dbReference type="EMBL" id="OW152819">
    <property type="protein sequence ID" value="CAH2074319.1"/>
    <property type="molecule type" value="Genomic_DNA"/>
</dbReference>
<sequence length="66" mass="7264">MLGILRRFHDKCVSLESAGDSPRCGAALWRPACREGAVAALRQLREKDRAPTLLFTRDVAAPSSLR</sequence>
<feature type="non-terminal residue" evidence="1">
    <location>
        <position position="66"/>
    </location>
</feature>
<organism evidence="1 2">
    <name type="scientific">Iphiclides podalirius</name>
    <name type="common">scarce swallowtail</name>
    <dbReference type="NCBI Taxonomy" id="110791"/>
    <lineage>
        <taxon>Eukaryota</taxon>
        <taxon>Metazoa</taxon>
        <taxon>Ecdysozoa</taxon>
        <taxon>Arthropoda</taxon>
        <taxon>Hexapoda</taxon>
        <taxon>Insecta</taxon>
        <taxon>Pterygota</taxon>
        <taxon>Neoptera</taxon>
        <taxon>Endopterygota</taxon>
        <taxon>Lepidoptera</taxon>
        <taxon>Glossata</taxon>
        <taxon>Ditrysia</taxon>
        <taxon>Papilionoidea</taxon>
        <taxon>Papilionidae</taxon>
        <taxon>Papilioninae</taxon>
        <taxon>Iphiclides</taxon>
    </lineage>
</organism>
<evidence type="ECO:0000313" key="1">
    <source>
        <dbReference type="EMBL" id="CAH2074319.1"/>
    </source>
</evidence>
<dbReference type="Proteomes" id="UP000837857">
    <property type="component" value="Chromosome 7"/>
</dbReference>
<proteinExistence type="predicted"/>
<name>A0ABN8J1K0_9NEOP</name>
<reference evidence="1" key="1">
    <citation type="submission" date="2022-03" db="EMBL/GenBank/DDBJ databases">
        <authorList>
            <person name="Martin H S."/>
        </authorList>
    </citation>
    <scope>NUCLEOTIDE SEQUENCE</scope>
</reference>
<accession>A0ABN8J1K0</accession>
<protein>
    <submittedName>
        <fullName evidence="1">Uncharacterized protein</fullName>
    </submittedName>
</protein>